<dbReference type="InterPro" id="IPR015168">
    <property type="entry name" value="SsuA/THI5"/>
</dbReference>
<comment type="subunit">
    <text evidence="4">Homodimer.</text>
</comment>
<dbReference type="PANTHER" id="PTHR31528">
    <property type="entry name" value="4-AMINO-5-HYDROXYMETHYL-2-METHYLPYRIMIDINE PHOSPHATE SYNTHASE THI11-RELATED"/>
    <property type="match status" value="1"/>
</dbReference>
<feature type="signal peptide" evidence="12">
    <location>
        <begin position="1"/>
        <end position="39"/>
    </location>
</feature>
<keyword evidence="15" id="KW-1185">Reference proteome</keyword>
<sequence>MSTGLFPTDATQRRKLRVRLAAVAFAATALAGLAGSAGAEELTKLSVVLGYVPNVESFGAEYALKQGYFKDEGLDVTVIPAGQGVDQVQMVSAGTVDIGISNPEQILAGVAQGAKFKVFASEFQKTPMAMTCRKDSGIEKASDIAGKRVGVKTPAKPFFDLFMSKNSIDPASVTTTSIGPNDISVLISGQIDCEVTTFAFNEPRLIEAAGVPVNVFSFGDYGLNSQVDSYFVSDAFFADPAKKELLVKYLRAEQKAWMEFFKDPAGAAKFMVEGGFTDGLDLDQQTYQAEKQALYMKDAFTAEKGFMWVNLDTWKETAQNALASKVTDKLIDPTDLLSTEILEKVAPPKM</sequence>
<feature type="domain" description="SsuA/THI5-like" evidence="13">
    <location>
        <begin position="60"/>
        <end position="267"/>
    </location>
</feature>
<feature type="chain" id="PRO_5032808069" description="Thiamine pyrimidine synthase" evidence="12">
    <location>
        <begin position="40"/>
        <end position="350"/>
    </location>
</feature>
<evidence type="ECO:0000256" key="7">
    <source>
        <dbReference type="ARBA" id="ARBA00022898"/>
    </source>
</evidence>
<comment type="function">
    <text evidence="1">Responsible for the formation of the pyrimidine heterocycle in the thiamine biosynthesis pathway. Catalyzes the formation of hydroxymethylpyrimidine phosphate (HMP-P) from histidine and pyridoxal phosphate (PLP). The protein uses PLP and the active site histidine to form HMP-P, generating an inactive enzyme. The enzyme can only undergo a single turnover, which suggests it is a suicide enzyme.</text>
</comment>
<reference evidence="14 15" key="1">
    <citation type="submission" date="2020-08" db="EMBL/GenBank/DDBJ databases">
        <title>Genomic Encyclopedia of Type Strains, Phase IV (KMG-IV): sequencing the most valuable type-strain genomes for metagenomic binning, comparative biology and taxonomic classification.</title>
        <authorList>
            <person name="Goeker M."/>
        </authorList>
    </citation>
    <scope>NUCLEOTIDE SEQUENCE [LARGE SCALE GENOMIC DNA]</scope>
    <source>
        <strain evidence="14 15">DSM 25966</strain>
    </source>
</reference>
<dbReference type="EMBL" id="JACIDS010000002">
    <property type="protein sequence ID" value="MBB3930084.1"/>
    <property type="molecule type" value="Genomic_DNA"/>
</dbReference>
<evidence type="ECO:0000256" key="5">
    <source>
        <dbReference type="ARBA" id="ARBA00022679"/>
    </source>
</evidence>
<accession>A0A840ALH8</accession>
<dbReference type="PANTHER" id="PTHR31528:SF1">
    <property type="entry name" value="4-AMINO-5-HYDROXYMETHYL-2-METHYLPYRIMIDINE PHOSPHATE SYNTHASE THI11-RELATED"/>
    <property type="match status" value="1"/>
</dbReference>
<dbReference type="SUPFAM" id="SSF53850">
    <property type="entry name" value="Periplasmic binding protein-like II"/>
    <property type="match status" value="1"/>
</dbReference>
<keyword evidence="6" id="KW-0479">Metal-binding</keyword>
<evidence type="ECO:0000256" key="2">
    <source>
        <dbReference type="ARBA" id="ARBA00004948"/>
    </source>
</evidence>
<evidence type="ECO:0000256" key="11">
    <source>
        <dbReference type="ARBA" id="ARBA00048179"/>
    </source>
</evidence>
<gene>
    <name evidence="14" type="ORF">GGR25_001123</name>
</gene>
<organism evidence="14 15">
    <name type="scientific">Kaistia hirudinis</name>
    <dbReference type="NCBI Taxonomy" id="1293440"/>
    <lineage>
        <taxon>Bacteria</taxon>
        <taxon>Pseudomonadati</taxon>
        <taxon>Pseudomonadota</taxon>
        <taxon>Alphaproteobacteria</taxon>
        <taxon>Hyphomicrobiales</taxon>
        <taxon>Kaistiaceae</taxon>
        <taxon>Kaistia</taxon>
    </lineage>
</organism>
<evidence type="ECO:0000256" key="6">
    <source>
        <dbReference type="ARBA" id="ARBA00022723"/>
    </source>
</evidence>
<comment type="caution">
    <text evidence="14">The sequence shown here is derived from an EMBL/GenBank/DDBJ whole genome shotgun (WGS) entry which is preliminary data.</text>
</comment>
<evidence type="ECO:0000256" key="10">
    <source>
        <dbReference type="ARBA" id="ARBA00033171"/>
    </source>
</evidence>
<keyword evidence="12" id="KW-0732">Signal</keyword>
<dbReference type="GO" id="GO:0016740">
    <property type="term" value="F:transferase activity"/>
    <property type="evidence" value="ECO:0007669"/>
    <property type="project" value="UniProtKB-KW"/>
</dbReference>
<evidence type="ECO:0000259" key="13">
    <source>
        <dbReference type="Pfam" id="PF09084"/>
    </source>
</evidence>
<dbReference type="InterPro" id="IPR027939">
    <property type="entry name" value="NMT1/THI5"/>
</dbReference>
<evidence type="ECO:0000256" key="8">
    <source>
        <dbReference type="ARBA" id="ARBA00022977"/>
    </source>
</evidence>
<keyword evidence="5" id="KW-0808">Transferase</keyword>
<dbReference type="Pfam" id="PF09084">
    <property type="entry name" value="NMT1"/>
    <property type="match status" value="1"/>
</dbReference>
<proteinExistence type="inferred from homology"/>
<comment type="pathway">
    <text evidence="2">Cofactor biosynthesis; thiamine diphosphate biosynthesis.</text>
</comment>
<evidence type="ECO:0000313" key="14">
    <source>
        <dbReference type="EMBL" id="MBB3930084.1"/>
    </source>
</evidence>
<evidence type="ECO:0000256" key="12">
    <source>
        <dbReference type="SAM" id="SignalP"/>
    </source>
</evidence>
<evidence type="ECO:0000256" key="3">
    <source>
        <dbReference type="ARBA" id="ARBA00009406"/>
    </source>
</evidence>
<dbReference type="Gene3D" id="3.40.190.10">
    <property type="entry name" value="Periplasmic binding protein-like II"/>
    <property type="match status" value="2"/>
</dbReference>
<evidence type="ECO:0000256" key="4">
    <source>
        <dbReference type="ARBA" id="ARBA00011738"/>
    </source>
</evidence>
<comment type="catalytic activity">
    <reaction evidence="11">
        <text>N(6)-(pyridoxal phosphate)-L-lysyl-[4-amino-5-hydroxymethyl-2-methylpyrimidine phosphate synthase] + L-histidyl-[4-amino-5-hydroxymethyl-2-methylpyrimidine phosphate synthase] + 2 Fe(3+) + 4 H2O = L-lysyl-[4-amino-5-hydroxymethyl-2-methylpyrimidine phosphate synthase] + (2S)-2-amino-5-hydroxy-4-oxopentanoyl-[4-amino-5-hydroxymethyl-2-methylpyrimidine phosphate synthase] + 4-amino-2-methyl-5-(phosphooxymethyl)pyrimidine + 3-oxopropanoate + 2 Fe(2+) + 2 H(+)</text>
        <dbReference type="Rhea" id="RHEA:65756"/>
        <dbReference type="Rhea" id="RHEA-COMP:16892"/>
        <dbReference type="Rhea" id="RHEA-COMP:16893"/>
        <dbReference type="Rhea" id="RHEA-COMP:16894"/>
        <dbReference type="Rhea" id="RHEA-COMP:16895"/>
        <dbReference type="ChEBI" id="CHEBI:15377"/>
        <dbReference type="ChEBI" id="CHEBI:15378"/>
        <dbReference type="ChEBI" id="CHEBI:29033"/>
        <dbReference type="ChEBI" id="CHEBI:29034"/>
        <dbReference type="ChEBI" id="CHEBI:29969"/>
        <dbReference type="ChEBI" id="CHEBI:29979"/>
        <dbReference type="ChEBI" id="CHEBI:33190"/>
        <dbReference type="ChEBI" id="CHEBI:58354"/>
        <dbReference type="ChEBI" id="CHEBI:143915"/>
        <dbReference type="ChEBI" id="CHEBI:157692"/>
    </reaction>
    <physiologicalReaction direction="left-to-right" evidence="11">
        <dbReference type="Rhea" id="RHEA:65757"/>
    </physiologicalReaction>
</comment>
<dbReference type="GO" id="GO:0046872">
    <property type="term" value="F:metal ion binding"/>
    <property type="evidence" value="ECO:0007669"/>
    <property type="project" value="UniProtKB-KW"/>
</dbReference>
<name>A0A840ALH8_9HYPH</name>
<dbReference type="Proteomes" id="UP000553963">
    <property type="component" value="Unassembled WGS sequence"/>
</dbReference>
<evidence type="ECO:0000313" key="15">
    <source>
        <dbReference type="Proteomes" id="UP000553963"/>
    </source>
</evidence>
<keyword evidence="7" id="KW-0663">Pyridoxal phosphate</keyword>
<protein>
    <recommendedName>
        <fullName evidence="10">Thiamine pyrimidine synthase</fullName>
    </recommendedName>
</protein>
<dbReference type="AlphaFoldDB" id="A0A840ALH8"/>
<comment type="similarity">
    <text evidence="3">Belongs to the NMT1/THI5 family.</text>
</comment>
<evidence type="ECO:0000256" key="9">
    <source>
        <dbReference type="ARBA" id="ARBA00023004"/>
    </source>
</evidence>
<keyword evidence="8" id="KW-0784">Thiamine biosynthesis</keyword>
<dbReference type="RefSeq" id="WP_183397777.1">
    <property type="nucleotide sequence ID" value="NZ_JACIDS010000002.1"/>
</dbReference>
<dbReference type="GO" id="GO:0009228">
    <property type="term" value="P:thiamine biosynthetic process"/>
    <property type="evidence" value="ECO:0007669"/>
    <property type="project" value="UniProtKB-KW"/>
</dbReference>
<keyword evidence="9" id="KW-0408">Iron</keyword>
<evidence type="ECO:0000256" key="1">
    <source>
        <dbReference type="ARBA" id="ARBA00003469"/>
    </source>
</evidence>